<evidence type="ECO:0000313" key="1">
    <source>
        <dbReference type="EMBL" id="KAK6151693.1"/>
    </source>
</evidence>
<dbReference type="PANTHER" id="PTHR34190:SF10">
    <property type="entry name" value="TERNARY COMPLEX FACTOR MIP1 LEUCINE-ZIPPER DOMAIN-CONTAINING PROTEIN"/>
    <property type="match status" value="1"/>
</dbReference>
<gene>
    <name evidence="1" type="ORF">DH2020_014328</name>
</gene>
<dbReference type="PANTHER" id="PTHR34190">
    <property type="entry name" value="EXPRESSED PROTEIN"/>
    <property type="match status" value="1"/>
</dbReference>
<organism evidence="1 2">
    <name type="scientific">Rehmannia glutinosa</name>
    <name type="common">Chinese foxglove</name>
    <dbReference type="NCBI Taxonomy" id="99300"/>
    <lineage>
        <taxon>Eukaryota</taxon>
        <taxon>Viridiplantae</taxon>
        <taxon>Streptophyta</taxon>
        <taxon>Embryophyta</taxon>
        <taxon>Tracheophyta</taxon>
        <taxon>Spermatophyta</taxon>
        <taxon>Magnoliopsida</taxon>
        <taxon>eudicotyledons</taxon>
        <taxon>Gunneridae</taxon>
        <taxon>Pentapetalae</taxon>
        <taxon>asterids</taxon>
        <taxon>lamiids</taxon>
        <taxon>Lamiales</taxon>
        <taxon>Orobanchaceae</taxon>
        <taxon>Rehmannieae</taxon>
        <taxon>Rehmannia</taxon>
    </lineage>
</organism>
<name>A0ABR0WW38_REHGL</name>
<dbReference type="EMBL" id="JABTTQ020000007">
    <property type="protein sequence ID" value="KAK6151693.1"/>
    <property type="molecule type" value="Genomic_DNA"/>
</dbReference>
<protein>
    <submittedName>
        <fullName evidence="1">Uncharacterized protein</fullName>
    </submittedName>
</protein>
<reference evidence="1 2" key="1">
    <citation type="journal article" date="2021" name="Comput. Struct. Biotechnol. J.">
        <title>De novo genome assembly of the potent medicinal plant Rehmannia glutinosa using nanopore technology.</title>
        <authorList>
            <person name="Ma L."/>
            <person name="Dong C."/>
            <person name="Song C."/>
            <person name="Wang X."/>
            <person name="Zheng X."/>
            <person name="Niu Y."/>
            <person name="Chen S."/>
            <person name="Feng W."/>
        </authorList>
    </citation>
    <scope>NUCLEOTIDE SEQUENCE [LARGE SCALE GENOMIC DNA]</scope>
    <source>
        <strain evidence="1">DH-2019</strain>
    </source>
</reference>
<proteinExistence type="predicted"/>
<accession>A0ABR0WW38</accession>
<sequence length="170" mass="19409">MDHDENQEPTSFMPVIARLDRLDRVLHILEEKHSLSRRDFCAVESNNNKERKTLSSALEEVQHKGTLIDRLTLLENRVLQLSLEIDEGNTSKSSSSTVQVSETTEKYSELSVLKRQDENGIKVNSQEKQDPPSIAAQVNGFVTEIAAPHNCRGQRKKPKRKWLGLFQLRC</sequence>
<comment type="caution">
    <text evidence="1">The sequence shown here is derived from an EMBL/GenBank/DDBJ whole genome shotgun (WGS) entry which is preliminary data.</text>
</comment>
<keyword evidence="2" id="KW-1185">Reference proteome</keyword>
<dbReference type="Proteomes" id="UP001318860">
    <property type="component" value="Unassembled WGS sequence"/>
</dbReference>
<evidence type="ECO:0000313" key="2">
    <source>
        <dbReference type="Proteomes" id="UP001318860"/>
    </source>
</evidence>